<organism evidence="3 5">
    <name type="scientific">Chitinophaga sancti</name>
    <dbReference type="NCBI Taxonomy" id="1004"/>
    <lineage>
        <taxon>Bacteria</taxon>
        <taxon>Pseudomonadati</taxon>
        <taxon>Bacteroidota</taxon>
        <taxon>Chitinophagia</taxon>
        <taxon>Chitinophagales</taxon>
        <taxon>Chitinophagaceae</taxon>
        <taxon>Chitinophaga</taxon>
    </lineage>
</organism>
<keyword evidence="1" id="KW-1133">Transmembrane helix</keyword>
<dbReference type="OrthoDB" id="9777090at2"/>
<dbReference type="Pfam" id="PF12146">
    <property type="entry name" value="Hydrolase_4"/>
    <property type="match status" value="1"/>
</dbReference>
<dbReference type="EMBL" id="CP140154">
    <property type="protein sequence ID" value="WQG88548.1"/>
    <property type="molecule type" value="Genomic_DNA"/>
</dbReference>
<accession>A0A1K1PF65</accession>
<protein>
    <submittedName>
        <fullName evidence="4">Alpha/beta fold hydrolase</fullName>
    </submittedName>
</protein>
<dbReference type="AlphaFoldDB" id="A0A1K1PF65"/>
<dbReference type="EMBL" id="FPIZ01000005">
    <property type="protein sequence ID" value="SFW46099.1"/>
    <property type="molecule type" value="Genomic_DNA"/>
</dbReference>
<dbReference type="InterPro" id="IPR022742">
    <property type="entry name" value="Hydrolase_4"/>
</dbReference>
<reference evidence="3 5" key="1">
    <citation type="submission" date="2016-11" db="EMBL/GenBank/DDBJ databases">
        <authorList>
            <person name="Jaros S."/>
            <person name="Januszkiewicz K."/>
            <person name="Wedrychowicz H."/>
        </authorList>
    </citation>
    <scope>NUCLEOTIDE SEQUENCE [LARGE SCALE GENOMIC DNA]</scope>
    <source>
        <strain evidence="3 5">DSM 784</strain>
    </source>
</reference>
<keyword evidence="6" id="KW-1185">Reference proteome</keyword>
<evidence type="ECO:0000313" key="5">
    <source>
        <dbReference type="Proteomes" id="UP000183788"/>
    </source>
</evidence>
<keyword evidence="4" id="KW-0378">Hydrolase</keyword>
<dbReference type="SUPFAM" id="SSF53474">
    <property type="entry name" value="alpha/beta-Hydrolases"/>
    <property type="match status" value="1"/>
</dbReference>
<dbReference type="STRING" id="1004.SAMN05661012_01894"/>
<keyword evidence="1" id="KW-0472">Membrane</keyword>
<evidence type="ECO:0000313" key="6">
    <source>
        <dbReference type="Proteomes" id="UP001326715"/>
    </source>
</evidence>
<dbReference type="RefSeq" id="WP_072359275.1">
    <property type="nucleotide sequence ID" value="NZ_CBHWAX010000012.1"/>
</dbReference>
<evidence type="ECO:0000313" key="3">
    <source>
        <dbReference type="EMBL" id="SFW46099.1"/>
    </source>
</evidence>
<dbReference type="Proteomes" id="UP001326715">
    <property type="component" value="Chromosome"/>
</dbReference>
<reference evidence="4 6" key="2">
    <citation type="submission" date="2023-11" db="EMBL/GenBank/DDBJ databases">
        <title>MicrobeMod: A computational toolkit for identifying prokaryotic methylation and restriction-modification with nanopore sequencing.</title>
        <authorList>
            <person name="Crits-Christoph A."/>
            <person name="Kang S.C."/>
            <person name="Lee H."/>
            <person name="Ostrov N."/>
        </authorList>
    </citation>
    <scope>NUCLEOTIDE SEQUENCE [LARGE SCALE GENOMIC DNA]</scope>
    <source>
        <strain evidence="4 6">ATCC 23090</strain>
    </source>
</reference>
<evidence type="ECO:0000259" key="2">
    <source>
        <dbReference type="Pfam" id="PF12146"/>
    </source>
</evidence>
<sequence length="263" mass="29858">MFRKILTWILVVYVLSGALLFFFQKKLIFHPIVVAADSAYHFDVPFQEMNIRVNDKTTINAVLFKAEQPAKGIVVYFHGNAQNISYYAYASQYFTKYGYEVLMMDYPGYGKSTGALTEEDLYADALQMYQVARTHFSPDSIIIYGRSLGTGIAAQLASVRDCKRLVLEAPYYNLTDMAMKMVPIYPYGFMLNYKFPTNEYLPKVTAPVTIIHGTDDRTVPYASGLKLKEFFKKGDSFVTISGAGHNNLKEYPFFVETVEGLVK</sequence>
<evidence type="ECO:0000313" key="4">
    <source>
        <dbReference type="EMBL" id="WQG88548.1"/>
    </source>
</evidence>
<dbReference type="PANTHER" id="PTHR12277">
    <property type="entry name" value="ALPHA/BETA HYDROLASE DOMAIN-CONTAINING PROTEIN"/>
    <property type="match status" value="1"/>
</dbReference>
<dbReference type="Gene3D" id="3.40.50.1820">
    <property type="entry name" value="alpha/beta hydrolase"/>
    <property type="match status" value="1"/>
</dbReference>
<feature type="domain" description="Serine aminopeptidase S33" evidence="2">
    <location>
        <begin position="69"/>
        <end position="178"/>
    </location>
</feature>
<dbReference type="PANTHER" id="PTHR12277:SF81">
    <property type="entry name" value="PROTEIN ABHD13"/>
    <property type="match status" value="1"/>
</dbReference>
<dbReference type="InterPro" id="IPR029058">
    <property type="entry name" value="AB_hydrolase_fold"/>
</dbReference>
<feature type="transmembrane region" description="Helical" evidence="1">
    <location>
        <begin position="6"/>
        <end position="23"/>
    </location>
</feature>
<name>A0A1K1PF65_9BACT</name>
<evidence type="ECO:0000256" key="1">
    <source>
        <dbReference type="SAM" id="Phobius"/>
    </source>
</evidence>
<dbReference type="GO" id="GO:0016787">
    <property type="term" value="F:hydrolase activity"/>
    <property type="evidence" value="ECO:0007669"/>
    <property type="project" value="UniProtKB-KW"/>
</dbReference>
<proteinExistence type="predicted"/>
<keyword evidence="1" id="KW-0812">Transmembrane</keyword>
<dbReference type="Proteomes" id="UP000183788">
    <property type="component" value="Unassembled WGS sequence"/>
</dbReference>
<gene>
    <name evidence="3" type="ORF">SAMN05661012_01894</name>
    <name evidence="4" type="ORF">SR876_26855</name>
</gene>